<feature type="region of interest" description="Disordered" evidence="1">
    <location>
        <begin position="1"/>
        <end position="31"/>
    </location>
</feature>
<accession>A0A8B9AY54</accession>
<protein>
    <submittedName>
        <fullName evidence="3">Uncharacterized protein LOC103708918 isoform X2</fullName>
    </submittedName>
</protein>
<reference evidence="3" key="2">
    <citation type="submission" date="2025-08" db="UniProtKB">
        <authorList>
            <consortium name="RefSeq"/>
        </authorList>
    </citation>
    <scope>IDENTIFICATION</scope>
    <source>
        <tissue evidence="3">Young leaves</tissue>
    </source>
</reference>
<dbReference type="AlphaFoldDB" id="A0A8B9AY54"/>
<gene>
    <name evidence="3" type="primary">LOC103708918</name>
</gene>
<organism evidence="2 3">
    <name type="scientific">Phoenix dactylifera</name>
    <name type="common">Date palm</name>
    <dbReference type="NCBI Taxonomy" id="42345"/>
    <lineage>
        <taxon>Eukaryota</taxon>
        <taxon>Viridiplantae</taxon>
        <taxon>Streptophyta</taxon>
        <taxon>Embryophyta</taxon>
        <taxon>Tracheophyta</taxon>
        <taxon>Spermatophyta</taxon>
        <taxon>Magnoliopsida</taxon>
        <taxon>Liliopsida</taxon>
        <taxon>Arecaceae</taxon>
        <taxon>Coryphoideae</taxon>
        <taxon>Phoeniceae</taxon>
        <taxon>Phoenix</taxon>
    </lineage>
</organism>
<dbReference type="RefSeq" id="XP_038988339.1">
    <property type="nucleotide sequence ID" value="XM_039132411.1"/>
</dbReference>
<evidence type="ECO:0000313" key="2">
    <source>
        <dbReference type="Proteomes" id="UP000228380"/>
    </source>
</evidence>
<reference evidence="2" key="1">
    <citation type="journal article" date="2019" name="Nat. Commun.">
        <title>Genome-wide association mapping of date palm fruit traits.</title>
        <authorList>
            <person name="Hazzouri K.M."/>
            <person name="Gros-Balthazard M."/>
            <person name="Flowers J.M."/>
            <person name="Copetti D."/>
            <person name="Lemansour A."/>
            <person name="Lebrun M."/>
            <person name="Masmoudi K."/>
            <person name="Ferrand S."/>
            <person name="Dhar M.I."/>
            <person name="Fresquez Z.A."/>
            <person name="Rosas U."/>
            <person name="Zhang J."/>
            <person name="Talag J."/>
            <person name="Lee S."/>
            <person name="Kudrna D."/>
            <person name="Powell R.F."/>
            <person name="Leitch I.J."/>
            <person name="Krueger R.R."/>
            <person name="Wing R.A."/>
            <person name="Amiri K.M.A."/>
            <person name="Purugganan M.D."/>
        </authorList>
    </citation>
    <scope>NUCLEOTIDE SEQUENCE [LARGE SCALE GENOMIC DNA]</scope>
    <source>
        <strain evidence="2">cv. Khalas</strain>
    </source>
</reference>
<name>A0A8B9AY54_PHODC</name>
<evidence type="ECO:0000256" key="1">
    <source>
        <dbReference type="SAM" id="MobiDB-lite"/>
    </source>
</evidence>
<feature type="compositionally biased region" description="Basic and acidic residues" evidence="1">
    <location>
        <begin position="1"/>
        <end position="11"/>
    </location>
</feature>
<keyword evidence="2" id="KW-1185">Reference proteome</keyword>
<evidence type="ECO:0000313" key="3">
    <source>
        <dbReference type="RefSeq" id="XP_038988339.1"/>
    </source>
</evidence>
<dbReference type="GeneID" id="103708918"/>
<sequence length="131" mass="15125">MENPSKEKEKMMPPLPPPRRQIRPPPPRNREAGRQNFLAIYRRIDETFQCCVDGEAHPDYSDLSEMVHESLLHGDAKISSWLLEDYIVWSQIFKIIVGENKSQKHPYTFWQDEIADTRAASSCSSTFLSCG</sequence>
<proteinExistence type="predicted"/>
<dbReference type="Proteomes" id="UP000228380">
    <property type="component" value="Chromosome 12"/>
</dbReference>
<feature type="compositionally biased region" description="Pro residues" evidence="1">
    <location>
        <begin position="13"/>
        <end position="27"/>
    </location>
</feature>